<reference evidence="10 11" key="1">
    <citation type="journal article" date="2012" name="Genome Biol.">
        <title>Genome and low-iron response of an oceanic diatom adapted to chronic iron limitation.</title>
        <authorList>
            <person name="Lommer M."/>
            <person name="Specht M."/>
            <person name="Roy A.S."/>
            <person name="Kraemer L."/>
            <person name="Andreson R."/>
            <person name="Gutowska M.A."/>
            <person name="Wolf J."/>
            <person name="Bergner S.V."/>
            <person name="Schilhabel M.B."/>
            <person name="Klostermeier U.C."/>
            <person name="Beiko R.G."/>
            <person name="Rosenstiel P."/>
            <person name="Hippler M."/>
            <person name="Laroche J."/>
        </authorList>
    </citation>
    <scope>NUCLEOTIDE SEQUENCE [LARGE SCALE GENOMIC DNA]</scope>
    <source>
        <strain evidence="10 11">CCMP1005</strain>
    </source>
</reference>
<dbReference type="InterPro" id="IPR001192">
    <property type="entry name" value="PI-PLC_fam"/>
</dbReference>
<keyword evidence="3" id="KW-0106">Calcium</keyword>
<evidence type="ECO:0000259" key="8">
    <source>
        <dbReference type="PROSITE" id="PS50008"/>
    </source>
</evidence>
<dbReference type="Pfam" id="PF00388">
    <property type="entry name" value="PI-PLC-X"/>
    <property type="match status" value="1"/>
</dbReference>
<keyword evidence="4 6" id="KW-0442">Lipid degradation</keyword>
<dbReference type="SUPFAM" id="SSF51695">
    <property type="entry name" value="PLC-like phosphodiesterases"/>
    <property type="match status" value="1"/>
</dbReference>
<dbReference type="InterPro" id="IPR000909">
    <property type="entry name" value="PLipase_C_PInositol-sp_X_dom"/>
</dbReference>
<comment type="caution">
    <text evidence="10">The sequence shown here is derived from an EMBL/GenBank/DDBJ whole genome shotgun (WGS) entry which is preliminary data.</text>
</comment>
<dbReference type="CDD" id="cd08558">
    <property type="entry name" value="PI-PLCc_eukaryota"/>
    <property type="match status" value="1"/>
</dbReference>
<keyword evidence="11" id="KW-1185">Reference proteome</keyword>
<evidence type="ECO:0000313" key="10">
    <source>
        <dbReference type="EMBL" id="EJK48450.1"/>
    </source>
</evidence>
<dbReference type="InterPro" id="IPR001711">
    <property type="entry name" value="PLipase_C_Pinositol-sp_Y"/>
</dbReference>
<dbReference type="InterPro" id="IPR011992">
    <property type="entry name" value="EF-hand-dom_pair"/>
</dbReference>
<dbReference type="eggNOG" id="KOG0169">
    <property type="taxonomic scope" value="Eukaryota"/>
</dbReference>
<dbReference type="PANTHER" id="PTHR10336:SF36">
    <property type="entry name" value="1-PHOSPHATIDYLINOSITOL 4,5-BISPHOSPHATE PHOSPHODIESTERASE BETA-4"/>
    <property type="match status" value="1"/>
</dbReference>
<feature type="region of interest" description="Disordered" evidence="7">
    <location>
        <begin position="517"/>
        <end position="537"/>
    </location>
</feature>
<dbReference type="PROSITE" id="PS50008">
    <property type="entry name" value="PIPLC_Y_DOMAIN"/>
    <property type="match status" value="1"/>
</dbReference>
<dbReference type="PANTHER" id="PTHR10336">
    <property type="entry name" value="PHOSPHOINOSITIDE-SPECIFIC PHOSPHOLIPASE C FAMILY PROTEIN"/>
    <property type="match status" value="1"/>
</dbReference>
<protein>
    <recommendedName>
        <fullName evidence="1 6">Phosphoinositide phospholipase C</fullName>
        <ecNumber evidence="1 6">3.1.4.11</ecNumber>
    </recommendedName>
</protein>
<name>K0R6H0_THAOC</name>
<evidence type="ECO:0000256" key="1">
    <source>
        <dbReference type="ARBA" id="ARBA00012368"/>
    </source>
</evidence>
<dbReference type="EMBL" id="AGNL01045814">
    <property type="protein sequence ID" value="EJK48450.1"/>
    <property type="molecule type" value="Genomic_DNA"/>
</dbReference>
<dbReference type="PROSITE" id="PS00018">
    <property type="entry name" value="EF_HAND_1"/>
    <property type="match status" value="1"/>
</dbReference>
<dbReference type="SUPFAM" id="SSF47473">
    <property type="entry name" value="EF-hand"/>
    <property type="match status" value="1"/>
</dbReference>
<comment type="catalytic activity">
    <reaction evidence="6">
        <text>a 1,2-diacyl-sn-glycero-3-phospho-(1D-myo-inositol-4,5-bisphosphate) + H2O = 1D-myo-inositol 1,4,5-trisphosphate + a 1,2-diacyl-sn-glycerol + H(+)</text>
        <dbReference type="Rhea" id="RHEA:33179"/>
        <dbReference type="ChEBI" id="CHEBI:15377"/>
        <dbReference type="ChEBI" id="CHEBI:15378"/>
        <dbReference type="ChEBI" id="CHEBI:17815"/>
        <dbReference type="ChEBI" id="CHEBI:58456"/>
        <dbReference type="ChEBI" id="CHEBI:203600"/>
        <dbReference type="EC" id="3.1.4.11"/>
    </reaction>
</comment>
<dbReference type="GO" id="GO:0016042">
    <property type="term" value="P:lipid catabolic process"/>
    <property type="evidence" value="ECO:0007669"/>
    <property type="project" value="UniProtKB-KW"/>
</dbReference>
<dbReference type="GO" id="GO:0005509">
    <property type="term" value="F:calcium ion binding"/>
    <property type="evidence" value="ECO:0007669"/>
    <property type="project" value="InterPro"/>
</dbReference>
<feature type="domain" description="PI-PLC Y-box" evidence="8">
    <location>
        <begin position="578"/>
        <end position="682"/>
    </location>
</feature>
<sequence length="801" mass="90467">MTTNQRTKSQRLVTTTPLTSVGEELKSIKHKISKDLFDGISVRKISSKGELANRVLTISDDLFLLFISHHKVGSKESIKDRFNYQGFKAYSKAVTTLTGRGVQAKHNLKVIDVSDILFVAHGHVCSQKLEFAEKKTKKDEARRIISIYHNNAITTDFITESDEEKVEVLNAIELIRKVYQKYKSYVGREELLLRYAWYDTDMNKSGLVDQEEFLMLLQRINVYLKKEKAVRIFKDSIKSAKNETKTTNRLGSKSGRQGITFDECIALLREISLRENESSMSDTIFDELFGKDNDTVSAEDFLAKFIREKQTENSVTLDDVSCIFSELNSMEISGSVSHSGEEGFIDRMRFQEYLMSARNEAYDPAKTRFDAEKMDRPITDFWVDSSHNTYLQGDQLKSYSTVQMYVVALHRGCKCLELDCWDDNGTGIPVIFHGHTLTSKISFSSVITCVKKYVDEHPDTMPIILSLENHCSLPFQEQMADTLERTLGSNLYIPDPNGELPSPSRLLGHIVIKGKRPPEIEDSEATETTASSFEDDETGALEEQIHLSLRVGGAAKGREQPLPDIVPELSRLTLFNGIKFKSFADSSNLNPHDMHSFSETKALKILNNPLNCDQWREYNTNHMSRVYPKGIRTDSSNYNPLPAWHAGCQLVALNYQTEDSSMALNVARFRENGRCGYIPRPPRTFLTGKEESMRPEAALVSIKALSGSCLPKPYGESKGEVIDPYLTVKLYDVNINDEHDIVSTIEYRTSAVRNNGFHVQGGNTSELSSQRNPMHSVLRQVFATTRAAGNGKGLGRYRCEV</sequence>
<keyword evidence="2 6" id="KW-0378">Hydrolase</keyword>
<dbReference type="PRINTS" id="PR00390">
    <property type="entry name" value="PHPHLIPASEC"/>
</dbReference>
<dbReference type="GO" id="GO:0051209">
    <property type="term" value="P:release of sequestered calcium ion into cytosol"/>
    <property type="evidence" value="ECO:0007669"/>
    <property type="project" value="TreeGrafter"/>
</dbReference>
<evidence type="ECO:0000256" key="5">
    <source>
        <dbReference type="ARBA" id="ARBA00023098"/>
    </source>
</evidence>
<dbReference type="InterPro" id="IPR018247">
    <property type="entry name" value="EF_Hand_1_Ca_BS"/>
</dbReference>
<evidence type="ECO:0000259" key="9">
    <source>
        <dbReference type="PROSITE" id="PS50222"/>
    </source>
</evidence>
<dbReference type="Proteomes" id="UP000266841">
    <property type="component" value="Unassembled WGS sequence"/>
</dbReference>
<dbReference type="OrthoDB" id="269822at2759"/>
<dbReference type="InterPro" id="IPR002048">
    <property type="entry name" value="EF_hand_dom"/>
</dbReference>
<dbReference type="OMA" id="WINTSHN"/>
<accession>K0R6H0</accession>
<dbReference type="Gene3D" id="3.20.20.190">
    <property type="entry name" value="Phosphatidylinositol (PI) phosphodiesterase"/>
    <property type="match status" value="1"/>
</dbReference>
<keyword evidence="5 6" id="KW-0443">Lipid metabolism</keyword>
<dbReference type="GO" id="GO:0048015">
    <property type="term" value="P:phosphatidylinositol-mediated signaling"/>
    <property type="evidence" value="ECO:0007669"/>
    <property type="project" value="TreeGrafter"/>
</dbReference>
<dbReference type="PROSITE" id="PS50222">
    <property type="entry name" value="EF_HAND_2"/>
    <property type="match status" value="1"/>
</dbReference>
<dbReference type="PROSITE" id="PS50007">
    <property type="entry name" value="PIPLC_X_DOMAIN"/>
    <property type="match status" value="1"/>
</dbReference>
<organism evidence="10 11">
    <name type="scientific">Thalassiosira oceanica</name>
    <name type="common">Marine diatom</name>
    <dbReference type="NCBI Taxonomy" id="159749"/>
    <lineage>
        <taxon>Eukaryota</taxon>
        <taxon>Sar</taxon>
        <taxon>Stramenopiles</taxon>
        <taxon>Ochrophyta</taxon>
        <taxon>Bacillariophyta</taxon>
        <taxon>Coscinodiscophyceae</taxon>
        <taxon>Thalassiosirophycidae</taxon>
        <taxon>Thalassiosirales</taxon>
        <taxon>Thalassiosiraceae</taxon>
        <taxon>Thalassiosira</taxon>
    </lineage>
</organism>
<evidence type="ECO:0000256" key="2">
    <source>
        <dbReference type="ARBA" id="ARBA00022801"/>
    </source>
</evidence>
<dbReference type="EC" id="3.1.4.11" evidence="1 6"/>
<dbReference type="GO" id="GO:0004435">
    <property type="term" value="F:phosphatidylinositol-4,5-bisphosphate phospholipase C activity"/>
    <property type="evidence" value="ECO:0007669"/>
    <property type="project" value="UniProtKB-EC"/>
</dbReference>
<dbReference type="SMART" id="SM00149">
    <property type="entry name" value="PLCYc"/>
    <property type="match status" value="1"/>
</dbReference>
<feature type="domain" description="EF-hand" evidence="9">
    <location>
        <begin position="188"/>
        <end position="223"/>
    </location>
</feature>
<evidence type="ECO:0000256" key="6">
    <source>
        <dbReference type="RuleBase" id="RU361133"/>
    </source>
</evidence>
<dbReference type="AlphaFoldDB" id="K0R6H0"/>
<dbReference type="InterPro" id="IPR017946">
    <property type="entry name" value="PLC-like_Pdiesterase_TIM-brl"/>
</dbReference>
<dbReference type="SMART" id="SM00148">
    <property type="entry name" value="PLCXc"/>
    <property type="match status" value="1"/>
</dbReference>
<evidence type="ECO:0000256" key="4">
    <source>
        <dbReference type="ARBA" id="ARBA00022963"/>
    </source>
</evidence>
<gene>
    <name evidence="10" type="ORF">THAOC_32748</name>
</gene>
<dbReference type="Pfam" id="PF00387">
    <property type="entry name" value="PI-PLC-Y"/>
    <property type="match status" value="1"/>
</dbReference>
<evidence type="ECO:0000256" key="7">
    <source>
        <dbReference type="SAM" id="MobiDB-lite"/>
    </source>
</evidence>
<evidence type="ECO:0000256" key="3">
    <source>
        <dbReference type="ARBA" id="ARBA00022837"/>
    </source>
</evidence>
<evidence type="ECO:0000313" key="11">
    <source>
        <dbReference type="Proteomes" id="UP000266841"/>
    </source>
</evidence>
<proteinExistence type="predicted"/>